<proteinExistence type="predicted"/>
<accession>A0ABS6MHL8</accession>
<feature type="transmembrane region" description="Helical" evidence="1">
    <location>
        <begin position="57"/>
        <end position="78"/>
    </location>
</feature>
<keyword evidence="1" id="KW-0472">Membrane</keyword>
<organism evidence="2 3">
    <name type="scientific">Arsukibacterium indicum</name>
    <dbReference type="NCBI Taxonomy" id="2848612"/>
    <lineage>
        <taxon>Bacteria</taxon>
        <taxon>Pseudomonadati</taxon>
        <taxon>Pseudomonadota</taxon>
        <taxon>Gammaproteobacteria</taxon>
        <taxon>Chromatiales</taxon>
        <taxon>Chromatiaceae</taxon>
        <taxon>Arsukibacterium</taxon>
    </lineage>
</organism>
<evidence type="ECO:0000313" key="2">
    <source>
        <dbReference type="EMBL" id="MBV2128302.1"/>
    </source>
</evidence>
<protein>
    <recommendedName>
        <fullName evidence="4">PH domain-containing protein</fullName>
    </recommendedName>
</protein>
<keyword evidence="1" id="KW-1133">Transmembrane helix</keyword>
<keyword evidence="1" id="KW-0812">Transmembrane</keyword>
<dbReference type="EMBL" id="JAHRID010000001">
    <property type="protein sequence ID" value="MBV2128302.1"/>
    <property type="molecule type" value="Genomic_DNA"/>
</dbReference>
<evidence type="ECO:0000313" key="3">
    <source>
        <dbReference type="Proteomes" id="UP000704611"/>
    </source>
</evidence>
<comment type="caution">
    <text evidence="2">The sequence shown here is derived from an EMBL/GenBank/DDBJ whole genome shotgun (WGS) entry which is preliminary data.</text>
</comment>
<reference evidence="2 3" key="1">
    <citation type="submission" date="2021-06" db="EMBL/GenBank/DDBJ databases">
        <title>Rheinheimera indica sp. nov., isolated from deep-sea sediment.</title>
        <authorList>
            <person name="Wang Z."/>
            <person name="Zhang X.-Y."/>
        </authorList>
    </citation>
    <scope>NUCLEOTIDE SEQUENCE [LARGE SCALE GENOMIC DNA]</scope>
    <source>
        <strain evidence="2 3">SM2107</strain>
    </source>
</reference>
<evidence type="ECO:0000256" key="1">
    <source>
        <dbReference type="SAM" id="Phobius"/>
    </source>
</evidence>
<dbReference type="RefSeq" id="WP_217667482.1">
    <property type="nucleotide sequence ID" value="NZ_JAHRID010000001.1"/>
</dbReference>
<feature type="transmembrane region" description="Helical" evidence="1">
    <location>
        <begin position="15"/>
        <end position="37"/>
    </location>
</feature>
<sequence>MSTHEKMEFNYKPKWTSIVFIMIIGFGLSAFAFNEAVNCSGVIELKNSTLSGTTGHLYIWVLAVALFLIGSLGVAGIVSRFTIEPKITLDSNYVSVPGPIWSPKHRVHDLSKVVSSKTITIYGNQLFEIKTTDSRLSVASSNFDSVDHFNQFVAATTVARR</sequence>
<gene>
    <name evidence="2" type="ORF">KQY15_04265</name>
</gene>
<keyword evidence="3" id="KW-1185">Reference proteome</keyword>
<dbReference type="Proteomes" id="UP000704611">
    <property type="component" value="Unassembled WGS sequence"/>
</dbReference>
<evidence type="ECO:0008006" key="4">
    <source>
        <dbReference type="Google" id="ProtNLM"/>
    </source>
</evidence>
<name>A0ABS6MHL8_9GAMM</name>